<dbReference type="GO" id="GO:0046872">
    <property type="term" value="F:metal ion binding"/>
    <property type="evidence" value="ECO:0007669"/>
    <property type="project" value="UniProtKB-KW"/>
</dbReference>
<evidence type="ECO:0000313" key="13">
    <source>
        <dbReference type="Proteomes" id="UP000694867"/>
    </source>
</evidence>
<evidence type="ECO:0000256" key="3">
    <source>
        <dbReference type="ARBA" id="ARBA00022448"/>
    </source>
</evidence>
<evidence type="ECO:0000256" key="8">
    <source>
        <dbReference type="ARBA" id="ARBA00022989"/>
    </source>
</evidence>
<dbReference type="PANTHER" id="PTHR10106:SF0">
    <property type="entry name" value="LD36721P"/>
    <property type="match status" value="1"/>
</dbReference>
<evidence type="ECO:0000256" key="10">
    <source>
        <dbReference type="ARBA" id="ARBA00023136"/>
    </source>
</evidence>
<evidence type="ECO:0000256" key="5">
    <source>
        <dbReference type="ARBA" id="ARBA00022692"/>
    </source>
</evidence>
<organism evidence="13 14">
    <name type="scientific">Galendromus occidentalis</name>
    <name type="common">western predatory mite</name>
    <dbReference type="NCBI Taxonomy" id="34638"/>
    <lineage>
        <taxon>Eukaryota</taxon>
        <taxon>Metazoa</taxon>
        <taxon>Ecdysozoa</taxon>
        <taxon>Arthropoda</taxon>
        <taxon>Chelicerata</taxon>
        <taxon>Arachnida</taxon>
        <taxon>Acari</taxon>
        <taxon>Parasitiformes</taxon>
        <taxon>Mesostigmata</taxon>
        <taxon>Gamasina</taxon>
        <taxon>Phytoseioidea</taxon>
        <taxon>Phytoseiidae</taxon>
        <taxon>Typhlodrominae</taxon>
        <taxon>Galendromus</taxon>
    </lineage>
</organism>
<dbReference type="PROSITE" id="PS50939">
    <property type="entry name" value="CYTOCHROME_B561"/>
    <property type="match status" value="1"/>
</dbReference>
<dbReference type="GO" id="GO:0016491">
    <property type="term" value="F:oxidoreductase activity"/>
    <property type="evidence" value="ECO:0007669"/>
    <property type="project" value="InterPro"/>
</dbReference>
<comment type="cofactor">
    <cofactor evidence="1">
        <name>heme b</name>
        <dbReference type="ChEBI" id="CHEBI:60344"/>
    </cofactor>
</comment>
<feature type="transmembrane region" description="Helical" evidence="11">
    <location>
        <begin position="118"/>
        <end position="139"/>
    </location>
</feature>
<feature type="domain" description="Cytochrome b561" evidence="12">
    <location>
        <begin position="14"/>
        <end position="200"/>
    </location>
</feature>
<keyword evidence="9" id="KW-0408">Iron</keyword>
<keyword evidence="10 11" id="KW-0472">Membrane</keyword>
<keyword evidence="3" id="KW-0813">Transport</keyword>
<feature type="transmembrane region" description="Helical" evidence="11">
    <location>
        <begin position="81"/>
        <end position="102"/>
    </location>
</feature>
<dbReference type="KEGG" id="goe:100908069"/>
<keyword evidence="7" id="KW-0249">Electron transport</keyword>
<accession>A0AAJ6QQF7</accession>
<reference evidence="14" key="1">
    <citation type="submission" date="2025-08" db="UniProtKB">
        <authorList>
            <consortium name="RefSeq"/>
        </authorList>
    </citation>
    <scope>IDENTIFICATION</scope>
</reference>
<dbReference type="GO" id="GO:0016020">
    <property type="term" value="C:membrane"/>
    <property type="evidence" value="ECO:0007669"/>
    <property type="project" value="UniProtKB-SubCell"/>
</dbReference>
<dbReference type="InterPro" id="IPR043205">
    <property type="entry name" value="CYB561/CYBRD1-like"/>
</dbReference>
<dbReference type="SMART" id="SM00665">
    <property type="entry name" value="B561"/>
    <property type="match status" value="1"/>
</dbReference>
<dbReference type="GeneID" id="100908069"/>
<feature type="transmembrane region" description="Helical" evidence="11">
    <location>
        <begin position="12"/>
        <end position="33"/>
    </location>
</feature>
<feature type="transmembrane region" description="Helical" evidence="11">
    <location>
        <begin position="159"/>
        <end position="183"/>
    </location>
</feature>
<evidence type="ECO:0000256" key="6">
    <source>
        <dbReference type="ARBA" id="ARBA00022723"/>
    </source>
</evidence>
<evidence type="ECO:0000256" key="7">
    <source>
        <dbReference type="ARBA" id="ARBA00022982"/>
    </source>
</evidence>
<proteinExistence type="predicted"/>
<protein>
    <submittedName>
        <fullName evidence="14">Cytochrome b561</fullName>
    </submittedName>
</protein>
<evidence type="ECO:0000256" key="11">
    <source>
        <dbReference type="SAM" id="Phobius"/>
    </source>
</evidence>
<dbReference type="Pfam" id="PF03188">
    <property type="entry name" value="Cytochrom_B561"/>
    <property type="match status" value="1"/>
</dbReference>
<evidence type="ECO:0000259" key="12">
    <source>
        <dbReference type="PROSITE" id="PS50939"/>
    </source>
</evidence>
<gene>
    <name evidence="14" type="primary">LOC100908069</name>
</gene>
<sequence length="200" mass="22005">MSSGDINPLALKIFYCAFALTQVTGVTFFGLLVKERSETLTRAPVYFWHPVLATLGLIILQGESFLIYRILRNVRKPVTKIVHSALHFAALACLLVSLFLIFKHRGRFEIPSGTHGRLGLLSAILFVIQYVIAFITFLAPGAAIHLRENCLTVFTEVSGVFSLVSTLLLYALCVGICVGFACFRRRALPQGDGSLSINQS</sequence>
<dbReference type="Gene3D" id="1.20.120.1770">
    <property type="match status" value="1"/>
</dbReference>
<keyword evidence="6" id="KW-0479">Metal-binding</keyword>
<dbReference type="Proteomes" id="UP000694867">
    <property type="component" value="Unplaced"/>
</dbReference>
<evidence type="ECO:0000256" key="9">
    <source>
        <dbReference type="ARBA" id="ARBA00023004"/>
    </source>
</evidence>
<evidence type="ECO:0000256" key="4">
    <source>
        <dbReference type="ARBA" id="ARBA00022617"/>
    </source>
</evidence>
<dbReference type="InterPro" id="IPR006593">
    <property type="entry name" value="Cyt_b561/ferric_Rdtase_TM"/>
</dbReference>
<evidence type="ECO:0000313" key="14">
    <source>
        <dbReference type="RefSeq" id="XP_003740428.1"/>
    </source>
</evidence>
<dbReference type="PANTHER" id="PTHR10106">
    <property type="entry name" value="CYTOCHROME B561-RELATED"/>
    <property type="match status" value="1"/>
</dbReference>
<evidence type="ECO:0000256" key="2">
    <source>
        <dbReference type="ARBA" id="ARBA00004141"/>
    </source>
</evidence>
<feature type="transmembrane region" description="Helical" evidence="11">
    <location>
        <begin position="45"/>
        <end position="69"/>
    </location>
</feature>
<evidence type="ECO:0000256" key="1">
    <source>
        <dbReference type="ARBA" id="ARBA00001970"/>
    </source>
</evidence>
<comment type="subcellular location">
    <subcellularLocation>
        <location evidence="2">Membrane</location>
        <topology evidence="2">Multi-pass membrane protein</topology>
    </subcellularLocation>
</comment>
<keyword evidence="13" id="KW-1185">Reference proteome</keyword>
<name>A0AAJ6QQF7_9ACAR</name>
<keyword evidence="5 11" id="KW-0812">Transmembrane</keyword>
<dbReference type="AlphaFoldDB" id="A0AAJ6QQF7"/>
<dbReference type="RefSeq" id="XP_003740428.1">
    <property type="nucleotide sequence ID" value="XM_003740380.1"/>
</dbReference>
<keyword evidence="4" id="KW-0349">Heme</keyword>
<keyword evidence="8 11" id="KW-1133">Transmembrane helix</keyword>